<gene>
    <name evidence="1" type="ORF">LF929_007125</name>
</gene>
<dbReference type="RefSeq" id="WP_226093292.1">
    <property type="nucleotide sequence ID" value="NZ_CP162670.1"/>
</dbReference>
<accession>A0AB39IVX4</accession>
<organism evidence="1">
    <name type="scientific">Dickeya oryzae</name>
    <dbReference type="NCBI Taxonomy" id="1240404"/>
    <lineage>
        <taxon>Bacteria</taxon>
        <taxon>Pseudomonadati</taxon>
        <taxon>Pseudomonadota</taxon>
        <taxon>Gammaproteobacteria</taxon>
        <taxon>Enterobacterales</taxon>
        <taxon>Pectobacteriaceae</taxon>
        <taxon>Dickeya</taxon>
    </lineage>
</organism>
<dbReference type="InterPro" id="IPR045955">
    <property type="entry name" value="DUF6375"/>
</dbReference>
<dbReference type="GeneID" id="302581432"/>
<dbReference type="Pfam" id="PF19902">
    <property type="entry name" value="DUF6375"/>
    <property type="match status" value="1"/>
</dbReference>
<protein>
    <submittedName>
        <fullName evidence="1">DUF6375 family protein</fullName>
    </submittedName>
</protein>
<reference evidence="1" key="1">
    <citation type="submission" date="2024-07" db="EMBL/GenBank/DDBJ databases">
        <authorList>
            <person name="Pedron J."/>
        </authorList>
    </citation>
    <scope>NUCLEOTIDE SEQUENCE</scope>
    <source>
        <strain evidence="1">A003-S1-M15</strain>
    </source>
</reference>
<name>A0AB39IVX4_9GAMM</name>
<proteinExistence type="predicted"/>
<evidence type="ECO:0000313" key="1">
    <source>
        <dbReference type="EMBL" id="XDL25958.1"/>
    </source>
</evidence>
<sequence>MIKIWNGYGSEHSMNLVLIGRFKQTQDAEKVEKDIIKISTQAAKDECYTIPFDEPENQRFSDDMLSLLRSLQLNVLGPTDLGQLLSDHHLSRDGDRITITTDEAEISAFVKLFIEAGAKVEVFSAHDYPSDPGNANE</sequence>
<dbReference type="EMBL" id="CP162670">
    <property type="protein sequence ID" value="XDL25958.1"/>
    <property type="molecule type" value="Genomic_DNA"/>
</dbReference>
<dbReference type="AlphaFoldDB" id="A0AB39IVX4"/>